<dbReference type="PROSITE" id="PS51257">
    <property type="entry name" value="PROKAR_LIPOPROTEIN"/>
    <property type="match status" value="1"/>
</dbReference>
<dbReference type="RefSeq" id="WP_197012150.1">
    <property type="nucleotide sequence ID" value="NZ_BAABES010000004.1"/>
</dbReference>
<dbReference type="SUPFAM" id="SSF53822">
    <property type="entry name" value="Periplasmic binding protein-like I"/>
    <property type="match status" value="1"/>
</dbReference>
<dbReference type="Proteomes" id="UP000614047">
    <property type="component" value="Unassembled WGS sequence"/>
</dbReference>
<dbReference type="PANTHER" id="PTHR46847">
    <property type="entry name" value="D-ALLOSE-BINDING PERIPLASMIC PROTEIN-RELATED"/>
    <property type="match status" value="1"/>
</dbReference>
<comment type="caution">
    <text evidence="6">The sequence shown here is derived from an EMBL/GenBank/DDBJ whole genome shotgun (WGS) entry which is preliminary data.</text>
</comment>
<comment type="subcellular location">
    <subcellularLocation>
        <location evidence="1">Cell envelope</location>
    </subcellularLocation>
</comment>
<protein>
    <submittedName>
        <fullName evidence="6">Ribose transport system substrate-binding protein</fullName>
    </submittedName>
</protein>
<dbReference type="AlphaFoldDB" id="A0A931GJU6"/>
<accession>A0A931GJU6</accession>
<evidence type="ECO:0000256" key="1">
    <source>
        <dbReference type="ARBA" id="ARBA00004196"/>
    </source>
</evidence>
<evidence type="ECO:0000256" key="2">
    <source>
        <dbReference type="ARBA" id="ARBA00007639"/>
    </source>
</evidence>
<evidence type="ECO:0000259" key="5">
    <source>
        <dbReference type="Pfam" id="PF13407"/>
    </source>
</evidence>
<name>A0A931GJU6_9ACTN</name>
<dbReference type="PANTHER" id="PTHR46847:SF1">
    <property type="entry name" value="D-ALLOSE-BINDING PERIPLASMIC PROTEIN-RELATED"/>
    <property type="match status" value="1"/>
</dbReference>
<dbReference type="GO" id="GO:0030313">
    <property type="term" value="C:cell envelope"/>
    <property type="evidence" value="ECO:0007669"/>
    <property type="project" value="UniProtKB-SubCell"/>
</dbReference>
<dbReference type="InterPro" id="IPR028082">
    <property type="entry name" value="Peripla_BP_I"/>
</dbReference>
<reference evidence="6" key="1">
    <citation type="submission" date="2020-11" db="EMBL/GenBank/DDBJ databases">
        <title>Sequencing the genomes of 1000 actinobacteria strains.</title>
        <authorList>
            <person name="Klenk H.-P."/>
        </authorList>
    </citation>
    <scope>NUCLEOTIDE SEQUENCE</scope>
    <source>
        <strain evidence="6">DSM 43175</strain>
    </source>
</reference>
<feature type="signal peptide" evidence="4">
    <location>
        <begin position="1"/>
        <end position="28"/>
    </location>
</feature>
<dbReference type="EMBL" id="JADOUA010000001">
    <property type="protein sequence ID" value="MBG6089555.1"/>
    <property type="molecule type" value="Genomic_DNA"/>
</dbReference>
<evidence type="ECO:0000313" key="7">
    <source>
        <dbReference type="Proteomes" id="UP000614047"/>
    </source>
</evidence>
<feature type="chain" id="PRO_5036714279" evidence="4">
    <location>
        <begin position="29"/>
        <end position="328"/>
    </location>
</feature>
<dbReference type="InterPro" id="IPR025997">
    <property type="entry name" value="SBP_2_dom"/>
</dbReference>
<feature type="domain" description="Periplasmic binding protein" evidence="5">
    <location>
        <begin position="55"/>
        <end position="302"/>
    </location>
</feature>
<comment type="similarity">
    <text evidence="2">Belongs to the bacterial solute-binding protein 2 family.</text>
</comment>
<dbReference type="CDD" id="cd01536">
    <property type="entry name" value="PBP1_ABC_sugar_binding-like"/>
    <property type="match status" value="1"/>
</dbReference>
<evidence type="ECO:0000313" key="6">
    <source>
        <dbReference type="EMBL" id="MBG6089555.1"/>
    </source>
</evidence>
<evidence type="ECO:0000256" key="3">
    <source>
        <dbReference type="ARBA" id="ARBA00022729"/>
    </source>
</evidence>
<sequence length="328" mass="34155">MFGISRRRPFRSLTPPAVLALSLGLATAGCSVDEGAGAGAVVPSDKKKITIGFVNGNSIEFHTCLQRSMQARATSAGVTLLTANSAMDPAKELSNIDDMIVKRVDVIVVQTVNIDSLEGGVARANRAGIPIFLTSVASVDQSKILGAVVTDVRKVGRELGEWLVKDSGGAPVEVGVVGGAPGAAADLMNDAFKKALGAQAKVVFDQPAMWQRAKAQDVAENLLQARPKVKYVFVHNEDMGFGVLAAFKAAGRDDIKILTNGGSEAGVRAVQDGGFAVTVSNTPKSVGEMAVDGVVGLLRGNKEVKKIATVPDTLITRENASEAPPYCT</sequence>
<organism evidence="6 7">
    <name type="scientific">Actinomadura viridis</name>
    <dbReference type="NCBI Taxonomy" id="58110"/>
    <lineage>
        <taxon>Bacteria</taxon>
        <taxon>Bacillati</taxon>
        <taxon>Actinomycetota</taxon>
        <taxon>Actinomycetes</taxon>
        <taxon>Streptosporangiales</taxon>
        <taxon>Thermomonosporaceae</taxon>
        <taxon>Actinomadura</taxon>
    </lineage>
</organism>
<dbReference type="Gene3D" id="3.40.50.2300">
    <property type="match status" value="2"/>
</dbReference>
<keyword evidence="3 4" id="KW-0732">Signal</keyword>
<dbReference type="GO" id="GO:0030246">
    <property type="term" value="F:carbohydrate binding"/>
    <property type="evidence" value="ECO:0007669"/>
    <property type="project" value="UniProtKB-ARBA"/>
</dbReference>
<dbReference type="Pfam" id="PF13407">
    <property type="entry name" value="Peripla_BP_4"/>
    <property type="match status" value="1"/>
</dbReference>
<keyword evidence="7" id="KW-1185">Reference proteome</keyword>
<gene>
    <name evidence="6" type="ORF">IW256_003668</name>
</gene>
<proteinExistence type="inferred from homology"/>
<evidence type="ECO:0000256" key="4">
    <source>
        <dbReference type="SAM" id="SignalP"/>
    </source>
</evidence>